<dbReference type="Gene3D" id="3.90.660.10">
    <property type="match status" value="2"/>
</dbReference>
<dbReference type="OrthoDB" id="2161133at2759"/>
<evidence type="ECO:0000313" key="3">
    <source>
        <dbReference type="Proteomes" id="UP000001876"/>
    </source>
</evidence>
<gene>
    <name evidence="2" type="ORF">MICPUCDRAFT_49755</name>
</gene>
<proteinExistence type="predicted"/>
<organism evidence="3">
    <name type="scientific">Micromonas pusilla (strain CCMP1545)</name>
    <name type="common">Picoplanktonic green alga</name>
    <dbReference type="NCBI Taxonomy" id="564608"/>
    <lineage>
        <taxon>Eukaryota</taxon>
        <taxon>Viridiplantae</taxon>
        <taxon>Chlorophyta</taxon>
        <taxon>Mamiellophyceae</taxon>
        <taxon>Mamiellales</taxon>
        <taxon>Mamiellaceae</taxon>
        <taxon>Micromonas</taxon>
    </lineage>
</organism>
<keyword evidence="3" id="KW-1185">Reference proteome</keyword>
<dbReference type="PANTHER" id="PTHR16128">
    <property type="entry name" value="FAD/NAD(P)-BINDING OXIDOREDUCTASE FAMILY PROTEIN"/>
    <property type="match status" value="1"/>
</dbReference>
<dbReference type="AlphaFoldDB" id="C1N7B9"/>
<dbReference type="GeneID" id="9689313"/>
<dbReference type="KEGG" id="mpp:MICPUCDRAFT_49755"/>
<name>C1N7B9_MICPC</name>
<dbReference type="PANTHER" id="PTHR16128:SF8">
    <property type="entry name" value="EXPRESSED PROTEIN"/>
    <property type="match status" value="1"/>
</dbReference>
<reference evidence="2 3" key="1">
    <citation type="journal article" date="2009" name="Science">
        <title>Green evolution and dynamic adaptations revealed by genomes of the marine picoeukaryotes Micromonas.</title>
        <authorList>
            <person name="Worden A.Z."/>
            <person name="Lee J.H."/>
            <person name="Mock T."/>
            <person name="Rouze P."/>
            <person name="Simmons M.P."/>
            <person name="Aerts A.L."/>
            <person name="Allen A.E."/>
            <person name="Cuvelier M.L."/>
            <person name="Derelle E."/>
            <person name="Everett M.V."/>
            <person name="Foulon E."/>
            <person name="Grimwood J."/>
            <person name="Gundlach H."/>
            <person name="Henrissat B."/>
            <person name="Napoli C."/>
            <person name="McDonald S.M."/>
            <person name="Parker M.S."/>
            <person name="Rombauts S."/>
            <person name="Salamov A."/>
            <person name="Von Dassow P."/>
            <person name="Badger J.H."/>
            <person name="Coutinho P.M."/>
            <person name="Demir E."/>
            <person name="Dubchak I."/>
            <person name="Gentemann C."/>
            <person name="Eikrem W."/>
            <person name="Gready J.E."/>
            <person name="John U."/>
            <person name="Lanier W."/>
            <person name="Lindquist E.A."/>
            <person name="Lucas S."/>
            <person name="Mayer K.F."/>
            <person name="Moreau H."/>
            <person name="Not F."/>
            <person name="Otillar R."/>
            <person name="Panaud O."/>
            <person name="Pangilinan J."/>
            <person name="Paulsen I."/>
            <person name="Piegu B."/>
            <person name="Poliakov A."/>
            <person name="Robbens S."/>
            <person name="Schmutz J."/>
            <person name="Toulza E."/>
            <person name="Wyss T."/>
            <person name="Zelensky A."/>
            <person name="Zhou K."/>
            <person name="Armbrust E.V."/>
            <person name="Bhattacharya D."/>
            <person name="Goodenough U.W."/>
            <person name="Van de Peer Y."/>
            <person name="Grigoriev I.V."/>
        </authorList>
    </citation>
    <scope>NUCLEOTIDE SEQUENCE [LARGE SCALE GENOMIC DNA]</scope>
    <source>
        <strain evidence="2 3">CCMP1545</strain>
    </source>
</reference>
<sequence length="398" mass="41875">MRGLSFDHGASYVSAKPSDPKWKASPFARALRAAEKAGVAARWRGDVGVADADAATSRGDDVVMDEGSFEAFPPEKELFVGVPTMAALPLFIAETLARATKPEASHLGDNAAVGAPEYATNAFVQTLTEPQYPGGRWNLTARIRDGGHVWYKSIDADIVIVATSAPAAAILMPWRGLGSVDDVEVDDETFTGIVQGAAHGVEANACWTLCVAFEKSLDAPFDGVMMRERPEGGYGKIAWFCNNSSKPGRKGGGGGGGGWAYAADDDAGGGSGDDGDDDDDAAATEPECWVVQGSPTFCQNVPAGAASPRVADELLDAFLTLLGKDADRRASIEVTHKKAVKWKHAYPANPTGRVYFDPETGVAACGDWTFGGRTSDAYDSGVAVGKEISTYLELSREL</sequence>
<dbReference type="Proteomes" id="UP000001876">
    <property type="component" value="Unassembled WGS sequence"/>
</dbReference>
<evidence type="ECO:0000256" key="1">
    <source>
        <dbReference type="SAM" id="MobiDB-lite"/>
    </source>
</evidence>
<dbReference type="RefSeq" id="XP_003063709.1">
    <property type="nucleotide sequence ID" value="XM_003063663.1"/>
</dbReference>
<protein>
    <submittedName>
        <fullName evidence="2">Predicted protein</fullName>
    </submittedName>
</protein>
<evidence type="ECO:0000313" key="2">
    <source>
        <dbReference type="EMBL" id="EEH52082.1"/>
    </source>
</evidence>
<accession>C1N7B9</accession>
<dbReference type="SUPFAM" id="SSF51905">
    <property type="entry name" value="FAD/NAD(P)-binding domain"/>
    <property type="match status" value="1"/>
</dbReference>
<dbReference type="InterPro" id="IPR036188">
    <property type="entry name" value="FAD/NAD-bd_sf"/>
</dbReference>
<feature type="region of interest" description="Disordered" evidence="1">
    <location>
        <begin position="251"/>
        <end position="282"/>
    </location>
</feature>
<feature type="compositionally biased region" description="Acidic residues" evidence="1">
    <location>
        <begin position="263"/>
        <end position="282"/>
    </location>
</feature>
<dbReference type="EMBL" id="GG663749">
    <property type="protein sequence ID" value="EEH52082.1"/>
    <property type="molecule type" value="Genomic_DNA"/>
</dbReference>